<protein>
    <submittedName>
        <fullName evidence="1">Uncharacterized protein</fullName>
    </submittedName>
</protein>
<name>A0A4U0X3G6_9PEZI</name>
<comment type="caution">
    <text evidence="1">The sequence shown here is derived from an EMBL/GenBank/DDBJ whole genome shotgun (WGS) entry which is preliminary data.</text>
</comment>
<evidence type="ECO:0000313" key="1">
    <source>
        <dbReference type="EMBL" id="TKA69648.1"/>
    </source>
</evidence>
<gene>
    <name evidence="1" type="ORF">B0A55_08120</name>
</gene>
<sequence length="144" mass="16300">MGEKFSAFFRRASSRASPDHGDAAHRQLDVYIVVPVQCVLEALMQGLAHPSLWRVDEVRAQEEQYVILVTQGDYEEAVVHLGRRLGGVCIRMIRPATVVAATTKKSENACCKVTKAARMKKIMRMMQMTKDYIEAERAYARELL</sequence>
<dbReference type="Proteomes" id="UP000309340">
    <property type="component" value="Unassembled WGS sequence"/>
</dbReference>
<dbReference type="AlphaFoldDB" id="A0A4U0X3G6"/>
<accession>A0A4U0X3G6</accession>
<dbReference type="EMBL" id="NAJQ01000439">
    <property type="protein sequence ID" value="TKA69648.1"/>
    <property type="molecule type" value="Genomic_DNA"/>
</dbReference>
<keyword evidence="2" id="KW-1185">Reference proteome</keyword>
<evidence type="ECO:0000313" key="2">
    <source>
        <dbReference type="Proteomes" id="UP000309340"/>
    </source>
</evidence>
<reference evidence="1 2" key="1">
    <citation type="submission" date="2017-03" db="EMBL/GenBank/DDBJ databases">
        <title>Genomes of endolithic fungi from Antarctica.</title>
        <authorList>
            <person name="Coleine C."/>
            <person name="Masonjones S."/>
            <person name="Stajich J.E."/>
        </authorList>
    </citation>
    <scope>NUCLEOTIDE SEQUENCE [LARGE SCALE GENOMIC DNA]</scope>
    <source>
        <strain evidence="1 2">CCFEE 5184</strain>
    </source>
</reference>
<proteinExistence type="predicted"/>
<organism evidence="1 2">
    <name type="scientific">Friedmanniomyces simplex</name>
    <dbReference type="NCBI Taxonomy" id="329884"/>
    <lineage>
        <taxon>Eukaryota</taxon>
        <taxon>Fungi</taxon>
        <taxon>Dikarya</taxon>
        <taxon>Ascomycota</taxon>
        <taxon>Pezizomycotina</taxon>
        <taxon>Dothideomycetes</taxon>
        <taxon>Dothideomycetidae</taxon>
        <taxon>Mycosphaerellales</taxon>
        <taxon>Teratosphaeriaceae</taxon>
        <taxon>Friedmanniomyces</taxon>
    </lineage>
</organism>